<gene>
    <name evidence="2" type="ORF">PG999_005493</name>
</gene>
<accession>A0AAW0R2H1</accession>
<evidence type="ECO:0000313" key="3">
    <source>
        <dbReference type="Proteomes" id="UP001392437"/>
    </source>
</evidence>
<reference evidence="2 3" key="1">
    <citation type="submission" date="2023-01" db="EMBL/GenBank/DDBJ databases">
        <title>Analysis of 21 Apiospora genomes using comparative genomics revels a genus with tremendous synthesis potential of carbohydrate active enzymes and secondary metabolites.</title>
        <authorList>
            <person name="Sorensen T."/>
        </authorList>
    </citation>
    <scope>NUCLEOTIDE SEQUENCE [LARGE SCALE GENOMIC DNA]</scope>
    <source>
        <strain evidence="2 3">CBS 117206</strain>
    </source>
</reference>
<keyword evidence="1" id="KW-0732">Signal</keyword>
<evidence type="ECO:0000256" key="1">
    <source>
        <dbReference type="SAM" id="SignalP"/>
    </source>
</evidence>
<proteinExistence type="predicted"/>
<evidence type="ECO:0000313" key="2">
    <source>
        <dbReference type="EMBL" id="KAK8121373.1"/>
    </source>
</evidence>
<dbReference type="Proteomes" id="UP001392437">
    <property type="component" value="Unassembled WGS sequence"/>
</dbReference>
<keyword evidence="3" id="KW-1185">Reference proteome</keyword>
<feature type="signal peptide" evidence="1">
    <location>
        <begin position="1"/>
        <end position="20"/>
    </location>
</feature>
<dbReference type="EMBL" id="JAQQWP010000004">
    <property type="protein sequence ID" value="KAK8121373.1"/>
    <property type="molecule type" value="Genomic_DNA"/>
</dbReference>
<feature type="chain" id="PRO_5043362459" evidence="1">
    <location>
        <begin position="21"/>
        <end position="79"/>
    </location>
</feature>
<organism evidence="2 3">
    <name type="scientific">Apiospora kogelbergensis</name>
    <dbReference type="NCBI Taxonomy" id="1337665"/>
    <lineage>
        <taxon>Eukaryota</taxon>
        <taxon>Fungi</taxon>
        <taxon>Dikarya</taxon>
        <taxon>Ascomycota</taxon>
        <taxon>Pezizomycotina</taxon>
        <taxon>Sordariomycetes</taxon>
        <taxon>Xylariomycetidae</taxon>
        <taxon>Amphisphaeriales</taxon>
        <taxon>Apiosporaceae</taxon>
        <taxon>Apiospora</taxon>
    </lineage>
</organism>
<name>A0AAW0R2H1_9PEZI</name>
<protein>
    <submittedName>
        <fullName evidence="2">Uncharacterized protein</fullName>
    </submittedName>
</protein>
<comment type="caution">
    <text evidence="2">The sequence shown here is derived from an EMBL/GenBank/DDBJ whole genome shotgun (WGS) entry which is preliminary data.</text>
</comment>
<dbReference type="AlphaFoldDB" id="A0AAW0R2H1"/>
<sequence length="79" mass="9041">MQFSITAISSFFLAATAVSGLTVEEARELRPVLDAYVSHLDTRDLNKRNFCTDNWGDCQTCFDKYSFCHQENIPSTINW</sequence>